<proteinExistence type="predicted"/>
<feature type="region of interest" description="Disordered" evidence="1">
    <location>
        <begin position="70"/>
        <end position="111"/>
    </location>
</feature>
<accession>A0A1S3HYD0</accession>
<dbReference type="InParanoid" id="A0A1S3HYD0"/>
<organism evidence="2 3">
    <name type="scientific">Lingula anatina</name>
    <name type="common">Brachiopod</name>
    <name type="synonym">Lingula unguis</name>
    <dbReference type="NCBI Taxonomy" id="7574"/>
    <lineage>
        <taxon>Eukaryota</taxon>
        <taxon>Metazoa</taxon>
        <taxon>Spiralia</taxon>
        <taxon>Lophotrochozoa</taxon>
        <taxon>Brachiopoda</taxon>
        <taxon>Linguliformea</taxon>
        <taxon>Lingulata</taxon>
        <taxon>Lingulida</taxon>
        <taxon>Linguloidea</taxon>
        <taxon>Lingulidae</taxon>
        <taxon>Lingula</taxon>
    </lineage>
</organism>
<sequence>MLQCIPVEDSSEVATPVLADDCEEMAIDEERQELPLADVTPTDMKATPEENIELTDQFFILSERSAVTECVDEETRKDEEHTEVSSPKEQMAHAEDTRNSSDPEESEHKVFDHKDKLTHRRILNRKMNGLLCVVQSMRKDIKPAYGGKKRNLEKLKKKISLGLTVLDAMQFHLLLSEDTIAS</sequence>
<evidence type="ECO:0000313" key="2">
    <source>
        <dbReference type="Proteomes" id="UP000085678"/>
    </source>
</evidence>
<keyword evidence="2" id="KW-1185">Reference proteome</keyword>
<dbReference type="Proteomes" id="UP000085678">
    <property type="component" value="Unplaced"/>
</dbReference>
<dbReference type="GeneID" id="106159318"/>
<evidence type="ECO:0000256" key="1">
    <source>
        <dbReference type="SAM" id="MobiDB-lite"/>
    </source>
</evidence>
<feature type="compositionally biased region" description="Basic and acidic residues" evidence="1">
    <location>
        <begin position="73"/>
        <end position="83"/>
    </location>
</feature>
<dbReference type="AlphaFoldDB" id="A0A1S3HYD0"/>
<reference evidence="3" key="1">
    <citation type="submission" date="2025-08" db="UniProtKB">
        <authorList>
            <consortium name="RefSeq"/>
        </authorList>
    </citation>
    <scope>IDENTIFICATION</scope>
    <source>
        <tissue evidence="3">Gonads</tissue>
    </source>
</reference>
<feature type="region of interest" description="Disordered" evidence="1">
    <location>
        <begin position="30"/>
        <end position="49"/>
    </location>
</feature>
<dbReference type="RefSeq" id="XP_013391032.1">
    <property type="nucleotide sequence ID" value="XM_013535578.1"/>
</dbReference>
<gene>
    <name evidence="3" type="primary">LOC106159318</name>
</gene>
<dbReference type="KEGG" id="lak:106159318"/>
<name>A0A1S3HYD0_LINAN</name>
<dbReference type="Gene3D" id="6.10.140.1300">
    <property type="match status" value="1"/>
</dbReference>
<evidence type="ECO:0000313" key="3">
    <source>
        <dbReference type="RefSeq" id="XP_013391032.1"/>
    </source>
</evidence>
<feature type="compositionally biased region" description="Basic and acidic residues" evidence="1">
    <location>
        <begin position="90"/>
        <end position="111"/>
    </location>
</feature>
<protein>
    <submittedName>
        <fullName evidence="3">Uncharacterized protein LOC106159318</fullName>
    </submittedName>
</protein>